<sequence>MPQVTRKVTEPLLPVSRRQPCFQGYGAFASSRGGVISVSMFRDAASAKAANAQVGGWVQTNRLDLLPGPPEVLTGNAAIEGIQAATAVP</sequence>
<accession>A0A9X0QWJ4</accession>
<comment type="caution">
    <text evidence="1">The sequence shown here is derived from an EMBL/GenBank/DDBJ whole genome shotgun (WGS) entry which is preliminary data.</text>
</comment>
<organism evidence="1 2">
    <name type="scientific">Siccirubricoccus deserti</name>
    <dbReference type="NCBI Taxonomy" id="2013562"/>
    <lineage>
        <taxon>Bacteria</taxon>
        <taxon>Pseudomonadati</taxon>
        <taxon>Pseudomonadota</taxon>
        <taxon>Alphaproteobacteria</taxon>
        <taxon>Acetobacterales</taxon>
        <taxon>Roseomonadaceae</taxon>
        <taxon>Siccirubricoccus</taxon>
    </lineage>
</organism>
<reference evidence="1" key="1">
    <citation type="submission" date="2020-08" db="EMBL/GenBank/DDBJ databases">
        <authorList>
            <person name="Hu Y."/>
            <person name="Nguyen S.V."/>
            <person name="Li F."/>
            <person name="Fanning S."/>
        </authorList>
    </citation>
    <scope>NUCLEOTIDE SEQUENCE</scope>
    <source>
        <strain evidence="1">SYSU D8009</strain>
    </source>
</reference>
<dbReference type="AlphaFoldDB" id="A0A9X0QWJ4"/>
<proteinExistence type="predicted"/>
<name>A0A9X0QWJ4_9PROT</name>
<keyword evidence="2" id="KW-1185">Reference proteome</keyword>
<dbReference type="EMBL" id="JACOMF010000004">
    <property type="protein sequence ID" value="MBC4014752.1"/>
    <property type="molecule type" value="Genomic_DNA"/>
</dbReference>
<evidence type="ECO:0000313" key="1">
    <source>
        <dbReference type="EMBL" id="MBC4014752.1"/>
    </source>
</evidence>
<dbReference type="RefSeq" id="WP_186769519.1">
    <property type="nucleotide sequence ID" value="NZ_JACOMF010000004.1"/>
</dbReference>
<evidence type="ECO:0000313" key="2">
    <source>
        <dbReference type="Proteomes" id="UP000600101"/>
    </source>
</evidence>
<dbReference type="Proteomes" id="UP000600101">
    <property type="component" value="Unassembled WGS sequence"/>
</dbReference>
<protein>
    <submittedName>
        <fullName evidence="1">Uncharacterized protein</fullName>
    </submittedName>
</protein>
<gene>
    <name evidence="1" type="ORF">H7965_05385</name>
</gene>